<evidence type="ECO:0000313" key="3">
    <source>
        <dbReference type="Proteomes" id="UP000177594"/>
    </source>
</evidence>
<evidence type="ECO:0000313" key="2">
    <source>
        <dbReference type="EMBL" id="OGM96880.1"/>
    </source>
</evidence>
<proteinExistence type="predicted"/>
<feature type="transmembrane region" description="Helical" evidence="1">
    <location>
        <begin position="102"/>
        <end position="121"/>
    </location>
</feature>
<reference evidence="2 3" key="1">
    <citation type="journal article" date="2016" name="Nat. Commun.">
        <title>Thousands of microbial genomes shed light on interconnected biogeochemical processes in an aquifer system.</title>
        <authorList>
            <person name="Anantharaman K."/>
            <person name="Brown C.T."/>
            <person name="Hug L.A."/>
            <person name="Sharon I."/>
            <person name="Castelle C.J."/>
            <person name="Probst A.J."/>
            <person name="Thomas B.C."/>
            <person name="Singh A."/>
            <person name="Wilkins M.J."/>
            <person name="Karaoz U."/>
            <person name="Brodie E.L."/>
            <person name="Williams K.H."/>
            <person name="Hubbard S.S."/>
            <person name="Banfield J.F."/>
        </authorList>
    </citation>
    <scope>NUCLEOTIDE SEQUENCE [LARGE SCALE GENOMIC DNA]</scope>
</reference>
<sequence length="160" mass="17968">MCRFLIFFFSGRSCIDRAKNSIIKPMNKILTLTVFIGFISISIFGLILMPHSGSHHNLSCLASVVNNSESPCPKGDPFGFASFHNSAVKKISNFTISESITLLYSIIYAFLLLSLVFLLSADKFLTERIKFTVLVLPIIDYRLLVTRDWLSLHENSPSCI</sequence>
<keyword evidence="1" id="KW-0812">Transmembrane</keyword>
<feature type="transmembrane region" description="Helical" evidence="1">
    <location>
        <begin position="29"/>
        <end position="49"/>
    </location>
</feature>
<gene>
    <name evidence="2" type="ORF">A2817_01075</name>
</gene>
<dbReference type="Proteomes" id="UP000177594">
    <property type="component" value="Unassembled WGS sequence"/>
</dbReference>
<dbReference type="EMBL" id="MGIZ01000064">
    <property type="protein sequence ID" value="OGM96880.1"/>
    <property type="molecule type" value="Genomic_DNA"/>
</dbReference>
<comment type="caution">
    <text evidence="2">The sequence shown here is derived from an EMBL/GenBank/DDBJ whole genome shotgun (WGS) entry which is preliminary data.</text>
</comment>
<protein>
    <submittedName>
        <fullName evidence="2">Uncharacterized protein</fullName>
    </submittedName>
</protein>
<keyword evidence="1" id="KW-1133">Transmembrane helix</keyword>
<organism evidence="2 3">
    <name type="scientific">Candidatus Yanofskybacteria bacterium RIFCSPHIGHO2_01_FULL_39_8b</name>
    <dbReference type="NCBI Taxonomy" id="1802659"/>
    <lineage>
        <taxon>Bacteria</taxon>
        <taxon>Candidatus Yanofskyibacteriota</taxon>
    </lineage>
</organism>
<name>A0A1F8E800_9BACT</name>
<keyword evidence="1" id="KW-0472">Membrane</keyword>
<evidence type="ECO:0000256" key="1">
    <source>
        <dbReference type="SAM" id="Phobius"/>
    </source>
</evidence>
<dbReference type="AlphaFoldDB" id="A0A1F8E800"/>
<accession>A0A1F8E800</accession>